<gene>
    <name evidence="5" type="ORF">GCM10023231_42620</name>
</gene>
<dbReference type="Pfam" id="PF17389">
    <property type="entry name" value="Bac_rhamnosid6H"/>
    <property type="match status" value="1"/>
</dbReference>
<dbReference type="InterPro" id="IPR035396">
    <property type="entry name" value="Bac_rhamnosid6H"/>
</dbReference>
<evidence type="ECO:0008006" key="7">
    <source>
        <dbReference type="Google" id="ProtNLM"/>
    </source>
</evidence>
<keyword evidence="6" id="KW-1185">Reference proteome</keyword>
<feature type="signal peptide" evidence="1">
    <location>
        <begin position="1"/>
        <end position="19"/>
    </location>
</feature>
<sequence>MKFILLLFFFLPSIKFCYAQFPVVEASRSSWNAGWVAAPNDDGQHYGVYYFRKRIDLSTKPKTFLVHVSADNRFKLYVNGTLVALGPARGDTYHWNYETVDLAPYLSEGGNMVSAVVWNEAAFRPEAQISFRTAFIVQGNTEAEEIVNTNKSWKCMRDQGYQPISGFFAASTGEFVDMNQSVKGWTALDFDDRNWSFADSLFAGQPKGLSDGFGWMLVPSSLPQMELTYQRIPALRKATGIKVPAGFPAEKAPLTIPAQSTATLLLDQTYLTNAYLTLKFSKGKHAFITIRYAESLVDEFTPYGPKKGNRNEVEGKLFHGRKDSLIADGSDGQLYTNLNFRTYRYIQLQVKTAQEPLVIDDLFGTFTGYPFKEPAAFESDHPEIKKILDIGWRTARLNAWETYTDCPYYEQLQYIGDTRVQAMITYYNSADDRLARNAITLIDHARLSDGLTLSRYPTHSTQVISTFSLWYIGMLYDYWMYRGDDRFIQDKLSGARGILEFFGKYQGEDGSLQHLPYWTFVDWANGENWSVGAPPKGTDGSSAIFDLQLLWAYQWAAAMEAHMGMTAFAALYHKKALQLEQTIQRKYWDPVKQLYADTEEKTFFSQHVNALAILTGVAGQVDKLALGKRLLADSTLTQCTIYFKYYLHQALVKAGLGNDYLNWLDIWRKNIAMGLTTWTEDSNIEFSRSDCHAWGSSPNIEFFRTVLGIDSDAPGFHKIKIEPHLGTLTHAKGTIPHPEGNIAVAYIQDKGKWKITINLPEKTSGIFVWKGKEYQVHAGDNAWVI</sequence>
<feature type="domain" description="Alpha-L-rhamnosidase C-terminal" evidence="4">
    <location>
        <begin position="708"/>
        <end position="766"/>
    </location>
</feature>
<dbReference type="Pfam" id="PF08531">
    <property type="entry name" value="Bac_rhamnosid_N"/>
    <property type="match status" value="1"/>
</dbReference>
<keyword evidence="1" id="KW-0732">Signal</keyword>
<dbReference type="RefSeq" id="WP_345235390.1">
    <property type="nucleotide sequence ID" value="NZ_BAABIQ010000044.1"/>
</dbReference>
<dbReference type="PANTHER" id="PTHR34987">
    <property type="entry name" value="C, PUTATIVE (AFU_ORTHOLOGUE AFUA_3G02880)-RELATED"/>
    <property type="match status" value="1"/>
</dbReference>
<reference evidence="6" key="1">
    <citation type="journal article" date="2019" name="Int. J. Syst. Evol. Microbiol.">
        <title>The Global Catalogue of Microorganisms (GCM) 10K type strain sequencing project: providing services to taxonomists for standard genome sequencing and annotation.</title>
        <authorList>
            <consortium name="The Broad Institute Genomics Platform"/>
            <consortium name="The Broad Institute Genome Sequencing Center for Infectious Disease"/>
            <person name="Wu L."/>
            <person name="Ma J."/>
        </authorList>
    </citation>
    <scope>NUCLEOTIDE SEQUENCE [LARGE SCALE GENOMIC DNA]</scope>
    <source>
        <strain evidence="6">JCM 18200</strain>
    </source>
</reference>
<dbReference type="InterPro" id="IPR035398">
    <property type="entry name" value="Bac_rhamnosid_C"/>
</dbReference>
<evidence type="ECO:0000313" key="5">
    <source>
        <dbReference type="EMBL" id="GAA4808812.1"/>
    </source>
</evidence>
<feature type="domain" description="Alpha-L-rhamnosidase six-hairpin glycosidase" evidence="3">
    <location>
        <begin position="375"/>
        <end position="698"/>
    </location>
</feature>
<dbReference type="SUPFAM" id="SSF49785">
    <property type="entry name" value="Galactose-binding domain-like"/>
    <property type="match status" value="1"/>
</dbReference>
<evidence type="ECO:0000256" key="1">
    <source>
        <dbReference type="SAM" id="SignalP"/>
    </source>
</evidence>
<dbReference type="Proteomes" id="UP001501411">
    <property type="component" value="Unassembled WGS sequence"/>
</dbReference>
<feature type="domain" description="Bacterial alpha-L-rhamnosidase N-terminal" evidence="2">
    <location>
        <begin position="63"/>
        <end position="199"/>
    </location>
</feature>
<evidence type="ECO:0000259" key="4">
    <source>
        <dbReference type="Pfam" id="PF17390"/>
    </source>
</evidence>
<name>A0ABP9CGI8_9SPHI</name>
<dbReference type="PANTHER" id="PTHR34987:SF2">
    <property type="entry name" value="B, PUTATIVE (AFU_ORTHOLOGUE AFUA_7G05040)-RELATED"/>
    <property type="match status" value="1"/>
</dbReference>
<comment type="caution">
    <text evidence="5">The sequence shown here is derived from an EMBL/GenBank/DDBJ whole genome shotgun (WGS) entry which is preliminary data.</text>
</comment>
<dbReference type="InterPro" id="IPR013737">
    <property type="entry name" value="Bac_rhamnosid_N"/>
</dbReference>
<dbReference type="InterPro" id="IPR008928">
    <property type="entry name" value="6-hairpin_glycosidase_sf"/>
</dbReference>
<dbReference type="Gene3D" id="1.50.10.10">
    <property type="match status" value="1"/>
</dbReference>
<dbReference type="Gene3D" id="2.60.420.10">
    <property type="entry name" value="Maltose phosphorylase, domain 3"/>
    <property type="match status" value="1"/>
</dbReference>
<proteinExistence type="predicted"/>
<dbReference type="EMBL" id="BAABIQ010000044">
    <property type="protein sequence ID" value="GAA4808812.1"/>
    <property type="molecule type" value="Genomic_DNA"/>
</dbReference>
<feature type="chain" id="PRO_5047162505" description="Bacterial alpha-L-rhamnosidase" evidence="1">
    <location>
        <begin position="20"/>
        <end position="785"/>
    </location>
</feature>
<dbReference type="InterPro" id="IPR008979">
    <property type="entry name" value="Galactose-bd-like_sf"/>
</dbReference>
<organism evidence="5 6">
    <name type="scientific">Olivibacter ginsenosidimutans</name>
    <dbReference type="NCBI Taxonomy" id="1176537"/>
    <lineage>
        <taxon>Bacteria</taxon>
        <taxon>Pseudomonadati</taxon>
        <taxon>Bacteroidota</taxon>
        <taxon>Sphingobacteriia</taxon>
        <taxon>Sphingobacteriales</taxon>
        <taxon>Sphingobacteriaceae</taxon>
        <taxon>Olivibacter</taxon>
    </lineage>
</organism>
<evidence type="ECO:0000259" key="3">
    <source>
        <dbReference type="Pfam" id="PF17389"/>
    </source>
</evidence>
<evidence type="ECO:0000313" key="6">
    <source>
        <dbReference type="Proteomes" id="UP001501411"/>
    </source>
</evidence>
<dbReference type="SUPFAM" id="SSF48208">
    <property type="entry name" value="Six-hairpin glycosidases"/>
    <property type="match status" value="1"/>
</dbReference>
<protein>
    <recommendedName>
        <fullName evidence="7">Bacterial alpha-L-rhamnosidase</fullName>
    </recommendedName>
</protein>
<dbReference type="Pfam" id="PF17390">
    <property type="entry name" value="Bac_rhamnosid_C"/>
    <property type="match status" value="1"/>
</dbReference>
<accession>A0ABP9CGI8</accession>
<dbReference type="InterPro" id="IPR012341">
    <property type="entry name" value="6hp_glycosidase-like_sf"/>
</dbReference>
<evidence type="ECO:0000259" key="2">
    <source>
        <dbReference type="Pfam" id="PF08531"/>
    </source>
</evidence>
<dbReference type="Gene3D" id="2.60.120.260">
    <property type="entry name" value="Galactose-binding domain-like"/>
    <property type="match status" value="2"/>
</dbReference>